<dbReference type="GO" id="GO:0005524">
    <property type="term" value="F:ATP binding"/>
    <property type="evidence" value="ECO:0007669"/>
    <property type="project" value="UniProtKB-KW"/>
</dbReference>
<dbReference type="InterPro" id="IPR040557">
    <property type="entry name" value="VIP1_N"/>
</dbReference>
<feature type="region of interest" description="Disordered" evidence="11">
    <location>
        <begin position="933"/>
        <end position="1061"/>
    </location>
</feature>
<dbReference type="FunFam" id="3.30.470.20:FF:000003">
    <property type="entry name" value="Inositol hexakisphosphate and diphosphoinositol-pentakisphosphate kinase"/>
    <property type="match status" value="1"/>
</dbReference>
<feature type="compositionally biased region" description="Polar residues" evidence="11">
    <location>
        <begin position="960"/>
        <end position="973"/>
    </location>
</feature>
<name>A0AAU9W9M9_9CNID</name>
<feature type="region of interest" description="Disordered" evidence="11">
    <location>
        <begin position="1"/>
        <end position="22"/>
    </location>
</feature>
<dbReference type="SUPFAM" id="SSF56059">
    <property type="entry name" value="Glutathione synthetase ATP-binding domain-like"/>
    <property type="match status" value="1"/>
</dbReference>
<comment type="subcellular location">
    <subcellularLocation>
        <location evidence="1 10">Cytoplasm</location>
        <location evidence="1 10">Cytosol</location>
    </subcellularLocation>
</comment>
<dbReference type="InterPro" id="IPR013651">
    <property type="entry name" value="ATP-grasp_RimK-type"/>
</dbReference>
<keyword evidence="7 10" id="KW-0067">ATP-binding</keyword>
<gene>
    <name evidence="14" type="ORF">PMEA_00035410</name>
</gene>
<feature type="compositionally biased region" description="Acidic residues" evidence="11">
    <location>
        <begin position="1205"/>
        <end position="1219"/>
    </location>
</feature>
<evidence type="ECO:0000256" key="5">
    <source>
        <dbReference type="ARBA" id="ARBA00022741"/>
    </source>
</evidence>
<dbReference type="Gene3D" id="3.40.50.1240">
    <property type="entry name" value="Phosphoglycerate mutase-like"/>
    <property type="match status" value="1"/>
</dbReference>
<dbReference type="InterPro" id="IPR037446">
    <property type="entry name" value="His_Pase_VIP1"/>
</dbReference>
<keyword evidence="15" id="KW-1185">Reference proteome</keyword>
<comment type="caution">
    <text evidence="14">The sequence shown here is derived from an EMBL/GenBank/DDBJ whole genome shotgun (WGS) entry which is preliminary data.</text>
</comment>
<dbReference type="Pfam" id="PF08443">
    <property type="entry name" value="RimK"/>
    <property type="match status" value="1"/>
</dbReference>
<feature type="compositionally biased region" description="Basic and acidic residues" evidence="11">
    <location>
        <begin position="468"/>
        <end position="507"/>
    </location>
</feature>
<evidence type="ECO:0000256" key="4">
    <source>
        <dbReference type="ARBA" id="ARBA00022679"/>
    </source>
</evidence>
<keyword evidence="5 10" id="KW-0547">Nucleotide-binding</keyword>
<sequence length="1432" mass="160617">MADYPRPFIRYDGEDDDEDDEEDAIPKIRIGVCAMSKKTNSQPMQEILNRMSAFDCVDISVFPDDTILNVPVEEWPICDCLISFYSKGFPLEKAIEYAQLRKPFSLNDLEMQYALMDRPTMYSLLESAGIETPRHAILLRDDDGDPINTNFVETDDSVQIGDVVFQKPFVEKPVNAEDHNVYIYYPSSAGGGSQRLFRKVGNRSSVYSGESSVRKEGSYIYEDFVVTDGTDVKVYTVGPEYAHAEARKSPSLDGKVERDSQGKEIRYPVILNQYEKELANKVCNLFKQTVCGCDLLRTHGKSYVCDVNGFSFVKTSKKYYDDAAQVLMSLIVHKLAPQLYTPYNLDLPEETPTVEALEGTMLELRCVIGIIRHGDRTPKQKMKMEVRHPRFIELFKKYHGLDEHKLKLKRPTQLQEVLNIARDLLANIKEGIPIFERRNKLHQLKSVLEMYGYFSGINRKVQFKYLGKPRDGSESENSESRLTDSGSDEKSGKQKVGKEAKTKDSKEGTGQSSEESQENEETKDEKLKVPVDSEHALLLIVKWGGELTTMGKEQALQLGRAFRSMYPGGQGRYSAMSGIGLLRLHSTYRHDLKIYASDEGRVQMTAAAFAKGFLALEGELTPVLVHLVRSDKNTTEMLDTSDAATKILGKVKHRLHEMLHSNDDFKEEDFARLAPNKSPSVINAMKFVKNPYKMCEKLHNLVANLTGQLKELISQKSYDPRDPFLYHDETLELMMHRWTKLEKDFKLKNGQFDISLIPDIYDCIKYDVQHNSNLCLKNAMDLYKCAKAFADIVIPQEYGITMEEKLAIAQRVCVRLLRKIRGDLRHADKSDIHTRLNPSYSQSVETPHRHVRTRLYFTSESHVHTVLNAFRFGKLFEDIPDKQWQRAVSFLGEVPELNYMTQIVLLLYEDPKADPLSENRFHVEMHFSPGAKTMDDPEFLARNSPTRKRSEEDVRISSAAGGSTTGNVYTTSRGVADDGHQVQDSVVNTTTSINSPNSSSAPYGIATSTYPGQSQTTEKTGSFVNDTANDIGSSVSAEQNSAVEEALESEEFEPYDETVYAGNERPRFSIGMEDYSDSAVGPSTGDSTVSSGTSIDDSSGEEKPLKRQRNSLSETEISPAPTEIERRCKSDSDVLSVGSPTRDSPLRRKTKDQEASSIKCIVEEDDSKPLVASRRPKAHSVDGSPDDFCFGKLIEGVRTDLHTVDEEDQENEYGSTDDDQQGKRSGQDDDDVILDEEGRVKPSSAKSDTSSVRPRKVSFDMVRDQGKSDLGGQPLKVVQSTPSLKKGGSPRKFILGTTTSSIRAVRNLSYAIQSALVVKPYSVTKSTKNSRKPPIADFYEEMTKVESLNPLRTLHNAIPLREMDSYFDKATDQNFEALVTPVGTPSRKAPSKKLAAKPSNPTQLLAKMSSVASEVVEGAEELLNEKFEEPDS</sequence>
<dbReference type="Pfam" id="PF00328">
    <property type="entry name" value="His_Phos_2"/>
    <property type="match status" value="1"/>
</dbReference>
<dbReference type="PANTHER" id="PTHR12750:SF9">
    <property type="entry name" value="INOSITOL HEXAKISPHOSPHATE AND DIPHOSPHOINOSITOL-PENTAKISPHOSPHATE KINASE"/>
    <property type="match status" value="1"/>
</dbReference>
<evidence type="ECO:0000256" key="2">
    <source>
        <dbReference type="ARBA" id="ARBA00005609"/>
    </source>
</evidence>
<keyword evidence="4 10" id="KW-0808">Transferase</keyword>
<evidence type="ECO:0000259" key="12">
    <source>
        <dbReference type="Pfam" id="PF08443"/>
    </source>
</evidence>
<dbReference type="Pfam" id="PF18086">
    <property type="entry name" value="PPIP5K2_N"/>
    <property type="match status" value="1"/>
</dbReference>
<dbReference type="GO" id="GO:0000828">
    <property type="term" value="F:inositol hexakisphosphate kinase activity"/>
    <property type="evidence" value="ECO:0007669"/>
    <property type="project" value="TreeGrafter"/>
</dbReference>
<evidence type="ECO:0000259" key="13">
    <source>
        <dbReference type="Pfam" id="PF18086"/>
    </source>
</evidence>
<dbReference type="EMBL" id="CALNXJ010000009">
    <property type="protein sequence ID" value="CAH3104084.1"/>
    <property type="molecule type" value="Genomic_DNA"/>
</dbReference>
<dbReference type="CDD" id="cd07061">
    <property type="entry name" value="HP_HAP_like"/>
    <property type="match status" value="1"/>
</dbReference>
<comment type="function">
    <text evidence="10">Bifunctional inositol kinase that acts in concert with the IP6K kinases to synthesize the diphosphate group-containing inositol pyrophosphates diphosphoinositol pentakisphosphate, PP-InsP5, and bis-diphosphoinositol tetrakisphosphate, (PP)2-InsP4. PP-InsP5 and (PP)2-InsP4, also respectively called InsP7 and InsP8, may regulate a variety of cellular processes, including apoptosis, vesicle trafficking, cytoskeletal dynamics, and exocytosis. Phosphorylates inositol hexakisphosphate (InsP6).</text>
</comment>
<feature type="domain" description="ATP-grasp fold RimK-type" evidence="12">
    <location>
        <begin position="228"/>
        <end position="320"/>
    </location>
</feature>
<evidence type="ECO:0000256" key="11">
    <source>
        <dbReference type="SAM" id="MobiDB-lite"/>
    </source>
</evidence>
<proteinExistence type="inferred from homology"/>
<dbReference type="Gene3D" id="3.30.470.20">
    <property type="entry name" value="ATP-grasp fold, B domain"/>
    <property type="match status" value="1"/>
</dbReference>
<evidence type="ECO:0000256" key="9">
    <source>
        <dbReference type="ARBA" id="ARBA00034629"/>
    </source>
</evidence>
<reference evidence="14 15" key="1">
    <citation type="submission" date="2022-05" db="EMBL/GenBank/DDBJ databases">
        <authorList>
            <consortium name="Genoscope - CEA"/>
            <person name="William W."/>
        </authorList>
    </citation>
    <scope>NUCLEOTIDE SEQUENCE [LARGE SCALE GENOMIC DNA]</scope>
</reference>
<evidence type="ECO:0000313" key="14">
    <source>
        <dbReference type="EMBL" id="CAH3104084.1"/>
    </source>
</evidence>
<keyword evidence="3 10" id="KW-0963">Cytoplasm</keyword>
<dbReference type="PANTHER" id="PTHR12750">
    <property type="entry name" value="DIPHOSPHOINOSITOL PENTAKISPHOSPHATE KINASE"/>
    <property type="match status" value="1"/>
</dbReference>
<dbReference type="SUPFAM" id="SSF53254">
    <property type="entry name" value="Phosphoglycerate mutase-like"/>
    <property type="match status" value="1"/>
</dbReference>
<evidence type="ECO:0000256" key="3">
    <source>
        <dbReference type="ARBA" id="ARBA00022490"/>
    </source>
</evidence>
<dbReference type="FunFam" id="3.40.50.11950:FF:000002">
    <property type="entry name" value="Inositol hexakisphosphate and diphosphoinositol-pentakisphosphate kinase"/>
    <property type="match status" value="1"/>
</dbReference>
<dbReference type="GO" id="GO:0005829">
    <property type="term" value="C:cytosol"/>
    <property type="evidence" value="ECO:0007669"/>
    <property type="project" value="UniProtKB-SubCell"/>
</dbReference>
<feature type="compositionally biased region" description="Acidic residues" evidence="11">
    <location>
        <begin position="13"/>
        <end position="22"/>
    </location>
</feature>
<accession>A0AAU9W9M9</accession>
<feature type="compositionally biased region" description="Low complexity" evidence="11">
    <location>
        <begin position="985"/>
        <end position="1000"/>
    </location>
</feature>
<evidence type="ECO:0000256" key="1">
    <source>
        <dbReference type="ARBA" id="ARBA00004514"/>
    </source>
</evidence>
<feature type="region of interest" description="Disordered" evidence="11">
    <location>
        <begin position="468"/>
        <end position="528"/>
    </location>
</feature>
<evidence type="ECO:0000256" key="7">
    <source>
        <dbReference type="ARBA" id="ARBA00022840"/>
    </source>
</evidence>
<feature type="compositionally biased region" description="Basic and acidic residues" evidence="11">
    <location>
        <begin position="1257"/>
        <end position="1267"/>
    </location>
</feature>
<comment type="catalytic activity">
    <reaction evidence="9">
        <text>1D-myo-inositol hexakisphosphate + ATP = 1-diphospho-1D-myo-inositol 2,3,4,5,6-pentakisphosphate + ADP</text>
        <dbReference type="Rhea" id="RHEA:37459"/>
        <dbReference type="ChEBI" id="CHEBI:30616"/>
        <dbReference type="ChEBI" id="CHEBI:58130"/>
        <dbReference type="ChEBI" id="CHEBI:74946"/>
        <dbReference type="ChEBI" id="CHEBI:456216"/>
        <dbReference type="EC" id="2.7.4.24"/>
    </reaction>
    <physiologicalReaction direction="left-to-right" evidence="9">
        <dbReference type="Rhea" id="RHEA:37460"/>
    </physiologicalReaction>
</comment>
<feature type="compositionally biased region" description="Acidic residues" evidence="11">
    <location>
        <begin position="1045"/>
        <end position="1056"/>
    </location>
</feature>
<dbReference type="InterPro" id="IPR029033">
    <property type="entry name" value="His_PPase_superfam"/>
</dbReference>
<keyword evidence="6 10" id="KW-0418">Kinase</keyword>
<evidence type="ECO:0000313" key="15">
    <source>
        <dbReference type="Proteomes" id="UP001159428"/>
    </source>
</evidence>
<dbReference type="GO" id="GO:0032958">
    <property type="term" value="P:inositol phosphate biosynthetic process"/>
    <property type="evidence" value="ECO:0007669"/>
    <property type="project" value="TreeGrafter"/>
</dbReference>
<feature type="compositionally biased region" description="Basic and acidic residues" evidence="11">
    <location>
        <begin position="1195"/>
        <end position="1204"/>
    </location>
</feature>
<dbReference type="InterPro" id="IPR000560">
    <property type="entry name" value="His_Pase_clade-2"/>
</dbReference>
<dbReference type="Gene3D" id="3.40.50.11950">
    <property type="match status" value="1"/>
</dbReference>
<evidence type="ECO:0000256" key="10">
    <source>
        <dbReference type="RuleBase" id="RU365032"/>
    </source>
</evidence>
<feature type="region of interest" description="Disordered" evidence="11">
    <location>
        <begin position="1073"/>
        <end position="1290"/>
    </location>
</feature>
<feature type="compositionally biased region" description="Basic and acidic residues" evidence="11">
    <location>
        <begin position="1123"/>
        <end position="1132"/>
    </location>
</feature>
<feature type="compositionally biased region" description="Polar residues" evidence="11">
    <location>
        <begin position="1006"/>
        <end position="1042"/>
    </location>
</feature>
<evidence type="ECO:0000256" key="6">
    <source>
        <dbReference type="ARBA" id="ARBA00022777"/>
    </source>
</evidence>
<organism evidence="14 15">
    <name type="scientific">Pocillopora meandrina</name>
    <dbReference type="NCBI Taxonomy" id="46732"/>
    <lineage>
        <taxon>Eukaryota</taxon>
        <taxon>Metazoa</taxon>
        <taxon>Cnidaria</taxon>
        <taxon>Anthozoa</taxon>
        <taxon>Hexacorallia</taxon>
        <taxon>Scleractinia</taxon>
        <taxon>Astrocoeniina</taxon>
        <taxon>Pocilloporidae</taxon>
        <taxon>Pocillopora</taxon>
    </lineage>
</organism>
<feature type="domain" description="VIP1 N-terminal" evidence="13">
    <location>
        <begin position="28"/>
        <end position="117"/>
    </location>
</feature>
<dbReference type="GO" id="GO:0006020">
    <property type="term" value="P:inositol metabolic process"/>
    <property type="evidence" value="ECO:0007669"/>
    <property type="project" value="TreeGrafter"/>
</dbReference>
<dbReference type="GO" id="GO:0033857">
    <property type="term" value="F:5-diphosphoinositol pentakisphosphate 1-kinase activity"/>
    <property type="evidence" value="ECO:0007669"/>
    <property type="project" value="TreeGrafter"/>
</dbReference>
<dbReference type="Proteomes" id="UP001159428">
    <property type="component" value="Unassembled WGS sequence"/>
</dbReference>
<comment type="catalytic activity">
    <reaction evidence="8">
        <text>5-diphospho-1D-myo-inositol 1,2,3,4,6-pentakisphosphate + ATP + H(+) = 1,5-bis(diphospho)-1D-myo-inositol 2,3,4,6-tetrakisphosphate + ADP</text>
        <dbReference type="Rhea" id="RHEA:10276"/>
        <dbReference type="ChEBI" id="CHEBI:15378"/>
        <dbReference type="ChEBI" id="CHEBI:30616"/>
        <dbReference type="ChEBI" id="CHEBI:58628"/>
        <dbReference type="ChEBI" id="CHEBI:77983"/>
        <dbReference type="ChEBI" id="CHEBI:456216"/>
        <dbReference type="EC" id="2.7.4.24"/>
    </reaction>
    <physiologicalReaction direction="left-to-right" evidence="8">
        <dbReference type="Rhea" id="RHEA:10277"/>
    </physiologicalReaction>
</comment>
<feature type="compositionally biased region" description="Low complexity" evidence="11">
    <location>
        <begin position="1083"/>
        <end position="1097"/>
    </location>
</feature>
<evidence type="ECO:0000256" key="8">
    <source>
        <dbReference type="ARBA" id="ARBA00033696"/>
    </source>
</evidence>
<protein>
    <recommendedName>
        <fullName evidence="10">Inositol hexakisphosphate and diphosphoinositol-pentakisphosphate kinase</fullName>
        <ecNumber evidence="10">2.7.4.24</ecNumber>
    </recommendedName>
</protein>
<dbReference type="EC" id="2.7.4.24" evidence="10"/>
<comment type="similarity">
    <text evidence="2 10">Belongs to the histidine acid phosphatase family. VIP1 subfamily.</text>
</comment>